<keyword evidence="11" id="KW-1185">Reference proteome</keyword>
<feature type="transmembrane region" description="Helical" evidence="9">
    <location>
        <begin position="6"/>
        <end position="27"/>
    </location>
</feature>
<evidence type="ECO:0000256" key="2">
    <source>
        <dbReference type="ARBA" id="ARBA00022448"/>
    </source>
</evidence>
<accession>A0A853FT97</accession>
<dbReference type="PANTHER" id="PTHR11795">
    <property type="entry name" value="BRANCHED-CHAIN AMINO ACID TRANSPORT SYSTEM PERMEASE PROTEIN LIVH"/>
    <property type="match status" value="1"/>
</dbReference>
<dbReference type="AlphaFoldDB" id="A0A853FT97"/>
<evidence type="ECO:0000256" key="6">
    <source>
        <dbReference type="ARBA" id="ARBA00022989"/>
    </source>
</evidence>
<dbReference type="GO" id="GO:0005886">
    <property type="term" value="C:plasma membrane"/>
    <property type="evidence" value="ECO:0007669"/>
    <property type="project" value="UniProtKB-SubCell"/>
</dbReference>
<feature type="transmembrane region" description="Helical" evidence="9">
    <location>
        <begin position="135"/>
        <end position="160"/>
    </location>
</feature>
<feature type="transmembrane region" description="Helical" evidence="9">
    <location>
        <begin position="95"/>
        <end position="115"/>
    </location>
</feature>
<proteinExistence type="inferred from homology"/>
<keyword evidence="6 9" id="KW-1133">Transmembrane helix</keyword>
<dbReference type="EMBL" id="JACCEM010000003">
    <property type="protein sequence ID" value="NYT49095.1"/>
    <property type="molecule type" value="Genomic_DNA"/>
</dbReference>
<dbReference type="GO" id="GO:0006865">
    <property type="term" value="P:amino acid transport"/>
    <property type="evidence" value="ECO:0007669"/>
    <property type="project" value="UniProtKB-KW"/>
</dbReference>
<dbReference type="CDD" id="cd06582">
    <property type="entry name" value="TM_PBP1_LivH_like"/>
    <property type="match status" value="1"/>
</dbReference>
<evidence type="ECO:0000256" key="1">
    <source>
        <dbReference type="ARBA" id="ARBA00004651"/>
    </source>
</evidence>
<feature type="transmembrane region" description="Helical" evidence="9">
    <location>
        <begin position="265"/>
        <end position="283"/>
    </location>
</feature>
<evidence type="ECO:0000256" key="9">
    <source>
        <dbReference type="SAM" id="Phobius"/>
    </source>
</evidence>
<evidence type="ECO:0000256" key="4">
    <source>
        <dbReference type="ARBA" id="ARBA00022692"/>
    </source>
</evidence>
<keyword evidence="7 9" id="KW-0472">Membrane</keyword>
<dbReference type="Proteomes" id="UP000559809">
    <property type="component" value="Unassembled WGS sequence"/>
</dbReference>
<name>A0A853FT97_9BURK</name>
<dbReference type="GO" id="GO:0022857">
    <property type="term" value="F:transmembrane transporter activity"/>
    <property type="evidence" value="ECO:0007669"/>
    <property type="project" value="InterPro"/>
</dbReference>
<evidence type="ECO:0000256" key="5">
    <source>
        <dbReference type="ARBA" id="ARBA00022970"/>
    </source>
</evidence>
<gene>
    <name evidence="10" type="ORF">H0A72_07190</name>
</gene>
<dbReference type="InterPro" id="IPR052157">
    <property type="entry name" value="BCAA_transport_permease"/>
</dbReference>
<comment type="similarity">
    <text evidence="8">Belongs to the binding-protein-dependent transport system permease family. LivHM subfamily.</text>
</comment>
<keyword evidence="4 9" id="KW-0812">Transmembrane</keyword>
<comment type="caution">
    <text evidence="10">The sequence shown here is derived from an EMBL/GenBank/DDBJ whole genome shotgun (WGS) entry which is preliminary data.</text>
</comment>
<organism evidence="10 11">
    <name type="scientific">Parapusillimonas granuli</name>
    <dbReference type="NCBI Taxonomy" id="380911"/>
    <lineage>
        <taxon>Bacteria</taxon>
        <taxon>Pseudomonadati</taxon>
        <taxon>Pseudomonadota</taxon>
        <taxon>Betaproteobacteria</taxon>
        <taxon>Burkholderiales</taxon>
        <taxon>Alcaligenaceae</taxon>
        <taxon>Parapusillimonas</taxon>
    </lineage>
</organism>
<evidence type="ECO:0000313" key="11">
    <source>
        <dbReference type="Proteomes" id="UP000559809"/>
    </source>
</evidence>
<protein>
    <submittedName>
        <fullName evidence="10">Branched-chain amino acid ABC transporter permease</fullName>
    </submittedName>
</protein>
<evidence type="ECO:0000256" key="3">
    <source>
        <dbReference type="ARBA" id="ARBA00022475"/>
    </source>
</evidence>
<evidence type="ECO:0000256" key="7">
    <source>
        <dbReference type="ARBA" id="ARBA00023136"/>
    </source>
</evidence>
<evidence type="ECO:0000256" key="8">
    <source>
        <dbReference type="ARBA" id="ARBA00037998"/>
    </source>
</evidence>
<dbReference type="InterPro" id="IPR001851">
    <property type="entry name" value="ABC_transp_permease"/>
</dbReference>
<feature type="transmembrane region" description="Helical" evidence="9">
    <location>
        <begin position="59"/>
        <end position="83"/>
    </location>
</feature>
<keyword evidence="3" id="KW-1003">Cell membrane</keyword>
<sequence length="291" mass="30831">MDGVAQASVSFMVAVGLSLVFGIMRILNIAHGSLYALGGYTAAAAGLWLSAAWGDGPWLYLALVLSALVVGVPLGALIERVLLRRIYGKEHTLQLLITFGIFMMLEDAQKLIFGVEPYFNDAPLAILGTMEIGGIYYTTYQLVVLPLTALATMLGLAWFFNRTRKGKLITAVIEDFEVASVMGVNARSVYFWTFILGATLAALGGALASPTTSLVPGTGAGTIVLSFAIVASAGLGHFQGAAVTALLIGLAQAFSVHFYSEIAAVMPYLVMTVILVVKPYGLFGSPEVRRI</sequence>
<comment type="subcellular location">
    <subcellularLocation>
        <location evidence="1">Cell membrane</location>
        <topology evidence="1">Multi-pass membrane protein</topology>
    </subcellularLocation>
</comment>
<feature type="transmembrane region" description="Helical" evidence="9">
    <location>
        <begin position="189"/>
        <end position="208"/>
    </location>
</feature>
<keyword evidence="5" id="KW-0029">Amino-acid transport</keyword>
<dbReference type="PANTHER" id="PTHR11795:SF442">
    <property type="entry name" value="ABC TRANSPORTER ATP-BINDING PROTEIN"/>
    <property type="match status" value="1"/>
</dbReference>
<keyword evidence="2" id="KW-0813">Transport</keyword>
<dbReference type="Pfam" id="PF02653">
    <property type="entry name" value="BPD_transp_2"/>
    <property type="match status" value="1"/>
</dbReference>
<evidence type="ECO:0000313" key="10">
    <source>
        <dbReference type="EMBL" id="NYT49095.1"/>
    </source>
</evidence>
<feature type="transmembrane region" description="Helical" evidence="9">
    <location>
        <begin position="34"/>
        <end position="53"/>
    </location>
</feature>
<reference evidence="10 11" key="1">
    <citation type="submission" date="2020-07" db="EMBL/GenBank/DDBJ databases">
        <title>Taxonomic revisions and descriptions of new bacterial species based on genomic comparisons in the high-G+C-content subgroup of the family Alcaligenaceae.</title>
        <authorList>
            <person name="Szabo A."/>
            <person name="Felfoldi T."/>
        </authorList>
    </citation>
    <scope>NUCLEOTIDE SEQUENCE [LARGE SCALE GENOMIC DNA]</scope>
    <source>
        <strain evidence="10 11">LMG 24012</strain>
    </source>
</reference>